<dbReference type="Gene3D" id="3.40.50.150">
    <property type="entry name" value="Vaccinia Virus protein VP39"/>
    <property type="match status" value="1"/>
</dbReference>
<feature type="domain" description="Methyltransferase type 11" evidence="1">
    <location>
        <begin position="44"/>
        <end position="132"/>
    </location>
</feature>
<evidence type="ECO:0000313" key="2">
    <source>
        <dbReference type="EMBL" id="MBP1921498.1"/>
    </source>
</evidence>
<dbReference type="OrthoDB" id="1018at2157"/>
<dbReference type="RefSeq" id="WP_209482872.1">
    <property type="nucleotide sequence ID" value="NZ_JAGGKQ010000002.1"/>
</dbReference>
<dbReference type="GO" id="GO:0032259">
    <property type="term" value="P:methylation"/>
    <property type="evidence" value="ECO:0007669"/>
    <property type="project" value="UniProtKB-KW"/>
</dbReference>
<reference evidence="2" key="1">
    <citation type="submission" date="2021-03" db="EMBL/GenBank/DDBJ databases">
        <title>Genomic Encyclopedia of Type Strains, Phase IV (KMG-IV): sequencing the most valuable type-strain genomes for metagenomic binning, comparative biology and taxonomic classification.</title>
        <authorList>
            <person name="Goeker M."/>
        </authorList>
    </citation>
    <scope>NUCLEOTIDE SEQUENCE</scope>
    <source>
        <strain evidence="2">DSM 23564</strain>
    </source>
</reference>
<dbReference type="Proteomes" id="UP000823588">
    <property type="component" value="Unassembled WGS sequence"/>
</dbReference>
<sequence>MYGVGDVRFFDRIAPLYDLVMPSASGPALAAGFDLAERPIDRLLDVGGGSGRAAAALTGPEITVVDVSMGMLTRARAGRGLSAVAGDAGRLPFRDDAADAVVIVDAFHHLPDQGAALAEVARVLAPSGVLVIREFDPTHPLGRALVAGEHAIGMGSQFRTPDALATDLDAIGFDASIVDRGFGYTVAGVRRESEP</sequence>
<dbReference type="CDD" id="cd02440">
    <property type="entry name" value="AdoMet_MTases"/>
    <property type="match status" value="1"/>
</dbReference>
<dbReference type="GO" id="GO:0043770">
    <property type="term" value="F:demethylmenaquinone methyltransferase activity"/>
    <property type="evidence" value="ECO:0007669"/>
    <property type="project" value="UniProtKB-EC"/>
</dbReference>
<dbReference type="GO" id="GO:0008757">
    <property type="term" value="F:S-adenosylmethionine-dependent methyltransferase activity"/>
    <property type="evidence" value="ECO:0007669"/>
    <property type="project" value="InterPro"/>
</dbReference>
<dbReference type="Pfam" id="PF08241">
    <property type="entry name" value="Methyltransf_11"/>
    <property type="match status" value="1"/>
</dbReference>
<dbReference type="PANTHER" id="PTHR43591">
    <property type="entry name" value="METHYLTRANSFERASE"/>
    <property type="match status" value="1"/>
</dbReference>
<dbReference type="SUPFAM" id="SSF53335">
    <property type="entry name" value="S-adenosyl-L-methionine-dependent methyltransferases"/>
    <property type="match status" value="1"/>
</dbReference>
<gene>
    <name evidence="2" type="ORF">J2751_000487</name>
</gene>
<dbReference type="EC" id="2.1.1.201" evidence="2"/>
<dbReference type="InterPro" id="IPR029063">
    <property type="entry name" value="SAM-dependent_MTases_sf"/>
</dbReference>
<keyword evidence="3" id="KW-1185">Reference proteome</keyword>
<protein>
    <submittedName>
        <fullName evidence="2">Demethylmenaquinone methyltransferase/2-methoxy-6-polyprenyl-1,4-benzoquinol methylase</fullName>
        <ecNumber evidence="2">2.1.1.163</ecNumber>
        <ecNumber evidence="2">2.1.1.201</ecNumber>
    </submittedName>
</protein>
<organism evidence="2 3">
    <name type="scientific">Halorubrum alkaliphilum</name>
    <dbReference type="NCBI Taxonomy" id="261290"/>
    <lineage>
        <taxon>Archaea</taxon>
        <taxon>Methanobacteriati</taxon>
        <taxon>Methanobacteriota</taxon>
        <taxon>Stenosarchaea group</taxon>
        <taxon>Halobacteria</taxon>
        <taxon>Halobacteriales</taxon>
        <taxon>Haloferacaceae</taxon>
        <taxon>Halorubrum</taxon>
    </lineage>
</organism>
<dbReference type="EC" id="2.1.1.163" evidence="2"/>
<evidence type="ECO:0000313" key="3">
    <source>
        <dbReference type="Proteomes" id="UP000823588"/>
    </source>
</evidence>
<keyword evidence="2" id="KW-0489">Methyltransferase</keyword>
<dbReference type="AlphaFoldDB" id="A0A8T4GAN4"/>
<evidence type="ECO:0000259" key="1">
    <source>
        <dbReference type="Pfam" id="PF08241"/>
    </source>
</evidence>
<dbReference type="GO" id="GO:0008425">
    <property type="term" value="F:2-methoxy-6-polyprenyl-1,4-benzoquinol methyltransferase activity"/>
    <property type="evidence" value="ECO:0007669"/>
    <property type="project" value="UniProtKB-EC"/>
</dbReference>
<name>A0A8T4GAN4_9EURY</name>
<proteinExistence type="predicted"/>
<dbReference type="InterPro" id="IPR013216">
    <property type="entry name" value="Methyltransf_11"/>
</dbReference>
<dbReference type="EMBL" id="JAGGKQ010000002">
    <property type="protein sequence ID" value="MBP1921498.1"/>
    <property type="molecule type" value="Genomic_DNA"/>
</dbReference>
<keyword evidence="2" id="KW-0808">Transferase</keyword>
<dbReference type="PANTHER" id="PTHR43591:SF24">
    <property type="entry name" value="2-METHOXY-6-POLYPRENYL-1,4-BENZOQUINOL METHYLASE, MITOCHONDRIAL"/>
    <property type="match status" value="1"/>
</dbReference>
<accession>A0A8T4GAN4</accession>
<comment type="caution">
    <text evidence="2">The sequence shown here is derived from an EMBL/GenBank/DDBJ whole genome shotgun (WGS) entry which is preliminary data.</text>
</comment>